<dbReference type="EMBL" id="SAUN01000001">
    <property type="protein sequence ID" value="RVX40485.1"/>
    <property type="molecule type" value="Genomic_DNA"/>
</dbReference>
<feature type="transmembrane region" description="Helical" evidence="6">
    <location>
        <begin position="154"/>
        <end position="178"/>
    </location>
</feature>
<dbReference type="OrthoDB" id="5185770at2"/>
<evidence type="ECO:0000256" key="6">
    <source>
        <dbReference type="SAM" id="Phobius"/>
    </source>
</evidence>
<evidence type="ECO:0000256" key="5">
    <source>
        <dbReference type="ARBA" id="ARBA00023136"/>
    </source>
</evidence>
<name>A0A438M3V4_9ACTN</name>
<dbReference type="InterPro" id="IPR001123">
    <property type="entry name" value="LeuE-type"/>
</dbReference>
<proteinExistence type="predicted"/>
<evidence type="ECO:0000256" key="1">
    <source>
        <dbReference type="ARBA" id="ARBA00004651"/>
    </source>
</evidence>
<evidence type="ECO:0000256" key="4">
    <source>
        <dbReference type="ARBA" id="ARBA00022989"/>
    </source>
</evidence>
<evidence type="ECO:0000256" key="3">
    <source>
        <dbReference type="ARBA" id="ARBA00022692"/>
    </source>
</evidence>
<keyword evidence="2" id="KW-1003">Cell membrane</keyword>
<accession>A0A438M3V4</accession>
<organism evidence="7 8">
    <name type="scientific">Nonomuraea polychroma</name>
    <dbReference type="NCBI Taxonomy" id="46176"/>
    <lineage>
        <taxon>Bacteria</taxon>
        <taxon>Bacillati</taxon>
        <taxon>Actinomycetota</taxon>
        <taxon>Actinomycetes</taxon>
        <taxon>Streptosporangiales</taxon>
        <taxon>Streptosporangiaceae</taxon>
        <taxon>Nonomuraea</taxon>
    </lineage>
</organism>
<keyword evidence="3 6" id="KW-0812">Transmembrane</keyword>
<dbReference type="GO" id="GO:0015171">
    <property type="term" value="F:amino acid transmembrane transporter activity"/>
    <property type="evidence" value="ECO:0007669"/>
    <property type="project" value="TreeGrafter"/>
</dbReference>
<gene>
    <name evidence="7" type="ORF">EDD27_2896</name>
</gene>
<dbReference type="PIRSF" id="PIRSF006324">
    <property type="entry name" value="LeuE"/>
    <property type="match status" value="1"/>
</dbReference>
<evidence type="ECO:0000256" key="2">
    <source>
        <dbReference type="ARBA" id="ARBA00022475"/>
    </source>
</evidence>
<keyword evidence="5 6" id="KW-0472">Membrane</keyword>
<comment type="subcellular location">
    <subcellularLocation>
        <location evidence="1">Cell membrane</location>
        <topology evidence="1">Multi-pass membrane protein</topology>
    </subcellularLocation>
</comment>
<comment type="caution">
    <text evidence="7">The sequence shown here is derived from an EMBL/GenBank/DDBJ whole genome shotgun (WGS) entry which is preliminary data.</text>
</comment>
<dbReference type="PANTHER" id="PTHR30086">
    <property type="entry name" value="ARGININE EXPORTER PROTEIN ARGO"/>
    <property type="match status" value="1"/>
</dbReference>
<keyword evidence="4 6" id="KW-1133">Transmembrane helix</keyword>
<dbReference type="PANTHER" id="PTHR30086:SF20">
    <property type="entry name" value="ARGININE EXPORTER PROTEIN ARGO-RELATED"/>
    <property type="match status" value="1"/>
</dbReference>
<protein>
    <submittedName>
        <fullName evidence="7">RhtB (Resistance to homoserine/threonine) family protein</fullName>
    </submittedName>
</protein>
<dbReference type="Proteomes" id="UP000284824">
    <property type="component" value="Unassembled WGS sequence"/>
</dbReference>
<evidence type="ECO:0000313" key="7">
    <source>
        <dbReference type="EMBL" id="RVX40485.1"/>
    </source>
</evidence>
<feature type="transmembrane region" description="Helical" evidence="6">
    <location>
        <begin position="64"/>
        <end position="86"/>
    </location>
</feature>
<feature type="transmembrane region" description="Helical" evidence="6">
    <location>
        <begin position="36"/>
        <end position="57"/>
    </location>
</feature>
<dbReference type="AlphaFoldDB" id="A0A438M3V4"/>
<keyword evidence="8" id="KW-1185">Reference proteome</keyword>
<dbReference type="GO" id="GO:0005886">
    <property type="term" value="C:plasma membrane"/>
    <property type="evidence" value="ECO:0007669"/>
    <property type="project" value="UniProtKB-SubCell"/>
</dbReference>
<evidence type="ECO:0000313" key="8">
    <source>
        <dbReference type="Proteomes" id="UP000284824"/>
    </source>
</evidence>
<reference evidence="7 8" key="1">
    <citation type="submission" date="2019-01" db="EMBL/GenBank/DDBJ databases">
        <title>Sequencing the genomes of 1000 actinobacteria strains.</title>
        <authorList>
            <person name="Klenk H.-P."/>
        </authorList>
    </citation>
    <scope>NUCLEOTIDE SEQUENCE [LARGE SCALE GENOMIC DNA]</scope>
    <source>
        <strain evidence="7 8">DSM 43925</strain>
    </source>
</reference>
<dbReference type="Pfam" id="PF01810">
    <property type="entry name" value="LysE"/>
    <property type="match status" value="1"/>
</dbReference>
<sequence>MTSMTQIVAFGGVVLLGAMSPGPDFAVVVRRSAVSGRGYGMAAALGISMGVFAWVVAAATGVAALLAASAAAFTVVKVVGAAYLLYLGVKALRSALRRGEEPRPDVAADPGRRSPWAAFAEGLLTNVLNPKAALFFVALVPQFVGGGASLADTLVLSLIALGGTVTWFLVVAAIVGTLRKAFARPAVRRAVDGLTGVALIGLGVKLAAAGRP</sequence>
<dbReference type="RefSeq" id="WP_127932858.1">
    <property type="nucleotide sequence ID" value="NZ_SAUN01000001.1"/>
</dbReference>